<evidence type="ECO:0000313" key="2">
    <source>
        <dbReference type="Proteomes" id="UP001066276"/>
    </source>
</evidence>
<dbReference type="AlphaFoldDB" id="A0AAV7USE4"/>
<evidence type="ECO:0000313" key="1">
    <source>
        <dbReference type="EMBL" id="KAJ1191551.1"/>
    </source>
</evidence>
<name>A0AAV7USE4_PLEWA</name>
<keyword evidence="2" id="KW-1185">Reference proteome</keyword>
<gene>
    <name evidence="1" type="ORF">NDU88_000867</name>
</gene>
<comment type="caution">
    <text evidence="1">The sequence shown here is derived from an EMBL/GenBank/DDBJ whole genome shotgun (WGS) entry which is preliminary data.</text>
</comment>
<organism evidence="1 2">
    <name type="scientific">Pleurodeles waltl</name>
    <name type="common">Iberian ribbed newt</name>
    <dbReference type="NCBI Taxonomy" id="8319"/>
    <lineage>
        <taxon>Eukaryota</taxon>
        <taxon>Metazoa</taxon>
        <taxon>Chordata</taxon>
        <taxon>Craniata</taxon>
        <taxon>Vertebrata</taxon>
        <taxon>Euteleostomi</taxon>
        <taxon>Amphibia</taxon>
        <taxon>Batrachia</taxon>
        <taxon>Caudata</taxon>
        <taxon>Salamandroidea</taxon>
        <taxon>Salamandridae</taxon>
        <taxon>Pleurodelinae</taxon>
        <taxon>Pleurodeles</taxon>
    </lineage>
</organism>
<protein>
    <submittedName>
        <fullName evidence="1">Uncharacterized protein</fullName>
    </submittedName>
</protein>
<proteinExistence type="predicted"/>
<accession>A0AAV7USE4</accession>
<dbReference type="Proteomes" id="UP001066276">
    <property type="component" value="Chromosome 2_2"/>
</dbReference>
<reference evidence="1" key="1">
    <citation type="journal article" date="2022" name="bioRxiv">
        <title>Sequencing and chromosome-scale assembly of the giantPleurodeles waltlgenome.</title>
        <authorList>
            <person name="Brown T."/>
            <person name="Elewa A."/>
            <person name="Iarovenko S."/>
            <person name="Subramanian E."/>
            <person name="Araus A.J."/>
            <person name="Petzold A."/>
            <person name="Susuki M."/>
            <person name="Suzuki K.-i.T."/>
            <person name="Hayashi T."/>
            <person name="Toyoda A."/>
            <person name="Oliveira C."/>
            <person name="Osipova E."/>
            <person name="Leigh N.D."/>
            <person name="Simon A."/>
            <person name="Yun M.H."/>
        </authorList>
    </citation>
    <scope>NUCLEOTIDE SEQUENCE</scope>
    <source>
        <strain evidence="1">20211129_DDA</strain>
        <tissue evidence="1">Liver</tissue>
    </source>
</reference>
<dbReference type="EMBL" id="JANPWB010000004">
    <property type="protein sequence ID" value="KAJ1191551.1"/>
    <property type="molecule type" value="Genomic_DNA"/>
</dbReference>
<sequence>MDGGRGSEFPLGPPRLIADSFGAPAPRLSREAAPPARHLPIYFAPLGGDVHAPAAPPSTARPSRLAERINQAAIALRGHTTPPELFQPKVVEQPNIKYCYSAVENISRHS</sequence>